<evidence type="ECO:0000313" key="2">
    <source>
        <dbReference type="EMBL" id="VDP19506.1"/>
    </source>
</evidence>
<dbReference type="InterPro" id="IPR036941">
    <property type="entry name" value="Rcpt_L-dom_sf"/>
</dbReference>
<reference evidence="4" key="2">
    <citation type="submission" date="2019-09" db="UniProtKB">
        <authorList>
            <consortium name="WormBaseParasite"/>
        </authorList>
    </citation>
    <scope>IDENTIFICATION</scope>
</reference>
<feature type="domain" description="Receptor L-domain" evidence="1">
    <location>
        <begin position="35"/>
        <end position="135"/>
    </location>
</feature>
<reference evidence="2 3" key="1">
    <citation type="submission" date="2018-11" db="EMBL/GenBank/DDBJ databases">
        <authorList>
            <consortium name="Pathogen Informatics"/>
        </authorList>
    </citation>
    <scope>NUCLEOTIDE SEQUENCE [LARGE SCALE GENOMIC DNA]</scope>
</reference>
<dbReference type="Gene3D" id="3.80.20.20">
    <property type="entry name" value="Receptor L-domain"/>
    <property type="match status" value="1"/>
</dbReference>
<dbReference type="Proteomes" id="UP000050761">
    <property type="component" value="Unassembled WGS sequence"/>
</dbReference>
<dbReference type="Pfam" id="PF01030">
    <property type="entry name" value="Recep_L_domain"/>
    <property type="match status" value="1"/>
</dbReference>
<keyword evidence="3" id="KW-1185">Reference proteome</keyword>
<dbReference type="InterPro" id="IPR000494">
    <property type="entry name" value="Rcpt_L-dom"/>
</dbReference>
<name>A0A183GDL7_HELPZ</name>
<proteinExistence type="predicted"/>
<evidence type="ECO:0000259" key="1">
    <source>
        <dbReference type="Pfam" id="PF01030"/>
    </source>
</evidence>
<sequence>MQEYSKGVSSDFLNPLQCDLKDHPCNFPPPQNAKCRNFYGRINVGEADSKQLDKVELLRGSIQLTRSNITEFPLLRNLKTLEQVDSFPVITIRQNPKLIGVEPLYNVDLKTNNESTAVVLEDNPLLCYNKRQANQPFVAKFMKGVKQCGLFCSGSGRAAIRHRPLNDPPPYRLTVVSVDIENGYWIRATAHGLAEEEEPPPSASAEFG</sequence>
<gene>
    <name evidence="2" type="ORF">HPBE_LOCUS20350</name>
</gene>
<accession>A0A3P8FKE3</accession>
<dbReference type="SUPFAM" id="SSF52058">
    <property type="entry name" value="L domain-like"/>
    <property type="match status" value="1"/>
</dbReference>
<accession>A0A183GDL7</accession>
<evidence type="ECO:0000313" key="4">
    <source>
        <dbReference type="WBParaSite" id="HPBE_0002035101-mRNA-1"/>
    </source>
</evidence>
<dbReference type="AlphaFoldDB" id="A0A183GDL7"/>
<evidence type="ECO:0000313" key="3">
    <source>
        <dbReference type="Proteomes" id="UP000050761"/>
    </source>
</evidence>
<protein>
    <submittedName>
        <fullName evidence="4">Recep_L_domain domain-containing protein</fullName>
    </submittedName>
</protein>
<organism evidence="3 4">
    <name type="scientific">Heligmosomoides polygyrus</name>
    <name type="common">Parasitic roundworm</name>
    <dbReference type="NCBI Taxonomy" id="6339"/>
    <lineage>
        <taxon>Eukaryota</taxon>
        <taxon>Metazoa</taxon>
        <taxon>Ecdysozoa</taxon>
        <taxon>Nematoda</taxon>
        <taxon>Chromadorea</taxon>
        <taxon>Rhabditida</taxon>
        <taxon>Rhabditina</taxon>
        <taxon>Rhabditomorpha</taxon>
        <taxon>Strongyloidea</taxon>
        <taxon>Heligmosomidae</taxon>
        <taxon>Heligmosomoides</taxon>
    </lineage>
</organism>
<dbReference type="EMBL" id="UZAH01032073">
    <property type="protein sequence ID" value="VDP19506.1"/>
    <property type="molecule type" value="Genomic_DNA"/>
</dbReference>
<dbReference type="OrthoDB" id="5789728at2759"/>
<dbReference type="WBParaSite" id="HPBE_0002035101-mRNA-1">
    <property type="protein sequence ID" value="HPBE_0002035101-mRNA-1"/>
    <property type="gene ID" value="HPBE_0002035101"/>
</dbReference>